<dbReference type="GO" id="GO:0005802">
    <property type="term" value="C:trans-Golgi network"/>
    <property type="evidence" value="ECO:0007669"/>
    <property type="project" value="TreeGrafter"/>
</dbReference>
<protein>
    <submittedName>
        <fullName evidence="5">5116_t:CDS:1</fullName>
    </submittedName>
</protein>
<keyword evidence="1" id="KW-0813">Transport</keyword>
<accession>A0A9N9J0G2</accession>
<evidence type="ECO:0000256" key="2">
    <source>
        <dbReference type="ARBA" id="ARBA00022927"/>
    </source>
</evidence>
<organism evidence="5 6">
    <name type="scientific">Acaulospora morrowiae</name>
    <dbReference type="NCBI Taxonomy" id="94023"/>
    <lineage>
        <taxon>Eukaryota</taxon>
        <taxon>Fungi</taxon>
        <taxon>Fungi incertae sedis</taxon>
        <taxon>Mucoromycota</taxon>
        <taxon>Glomeromycotina</taxon>
        <taxon>Glomeromycetes</taxon>
        <taxon>Diversisporales</taxon>
        <taxon>Acaulosporaceae</taxon>
        <taxon>Acaulospora</taxon>
    </lineage>
</organism>
<dbReference type="PANTHER" id="PTHR14042">
    <property type="entry name" value="DOPEY-RELATED"/>
    <property type="match status" value="1"/>
</dbReference>
<evidence type="ECO:0000256" key="1">
    <source>
        <dbReference type="ARBA" id="ARBA00022448"/>
    </source>
</evidence>
<feature type="domain" description="DOP1 N-terminal" evidence="4">
    <location>
        <begin position="14"/>
        <end position="220"/>
    </location>
</feature>
<comment type="similarity">
    <text evidence="3">Belongs to the DOP1 family.</text>
</comment>
<dbReference type="OrthoDB" id="297643at2759"/>
<dbReference type="GO" id="GO:0005829">
    <property type="term" value="C:cytosol"/>
    <property type="evidence" value="ECO:0007669"/>
    <property type="project" value="GOC"/>
</dbReference>
<evidence type="ECO:0000259" key="4">
    <source>
        <dbReference type="Pfam" id="PF04118"/>
    </source>
</evidence>
<feature type="non-terminal residue" evidence="5">
    <location>
        <position position="1"/>
    </location>
</feature>
<name>A0A9N9J0G2_9GLOM</name>
<dbReference type="AlphaFoldDB" id="A0A9N9J0G2"/>
<proteinExistence type="inferred from homology"/>
<feature type="non-terminal residue" evidence="5">
    <location>
        <position position="232"/>
    </location>
</feature>
<dbReference type="GO" id="GO:0006895">
    <property type="term" value="P:Golgi to endosome transport"/>
    <property type="evidence" value="ECO:0007669"/>
    <property type="project" value="InterPro"/>
</dbReference>
<evidence type="ECO:0000256" key="3">
    <source>
        <dbReference type="ARBA" id="ARBA00046326"/>
    </source>
</evidence>
<dbReference type="PANTHER" id="PTHR14042:SF24">
    <property type="entry name" value="PROTEIN DOPEY-1 HOMOLOG"/>
    <property type="match status" value="1"/>
</dbReference>
<dbReference type="GO" id="GO:0015031">
    <property type="term" value="P:protein transport"/>
    <property type="evidence" value="ECO:0007669"/>
    <property type="project" value="UniProtKB-KW"/>
</dbReference>
<evidence type="ECO:0000313" key="6">
    <source>
        <dbReference type="Proteomes" id="UP000789342"/>
    </source>
</evidence>
<keyword evidence="2" id="KW-0653">Protein transport</keyword>
<comment type="caution">
    <text evidence="5">The sequence shown here is derived from an EMBL/GenBank/DDBJ whole genome shotgun (WGS) entry which is preliminary data.</text>
</comment>
<dbReference type="Pfam" id="PF04118">
    <property type="entry name" value="Dopey_N"/>
    <property type="match status" value="1"/>
</dbReference>
<dbReference type="InterPro" id="IPR007249">
    <property type="entry name" value="DOP1_N"/>
</dbReference>
<dbReference type="EMBL" id="CAJVPV010039562">
    <property type="protein sequence ID" value="CAG8758645.1"/>
    <property type="molecule type" value="Genomic_DNA"/>
</dbReference>
<dbReference type="InterPro" id="IPR040314">
    <property type="entry name" value="DOP1"/>
</dbReference>
<reference evidence="5" key="1">
    <citation type="submission" date="2021-06" db="EMBL/GenBank/DDBJ databases">
        <authorList>
            <person name="Kallberg Y."/>
            <person name="Tangrot J."/>
            <person name="Rosling A."/>
        </authorList>
    </citation>
    <scope>NUCLEOTIDE SEQUENCE</scope>
    <source>
        <strain evidence="5">CL551</strain>
    </source>
</reference>
<evidence type="ECO:0000313" key="5">
    <source>
        <dbReference type="EMBL" id="CAG8758645.1"/>
    </source>
</evidence>
<sequence length="232" mass="26668">PLSEMRESEKYRKDSRYKKYVQLVEKTLQSFDKEVNEWADFISFLGRLLKAFQAYPQYPVIPRKLVVAKRLSQSLNPALPPGVHQKALEVYTHIFKSIGTDQLAEDLPVYSHGLFPFLQYAAMNVKPQLLEIYEVYYLPLRTRLRPVMKALITALLPGLEEEGSESFDKVLFLFEELSGTVEQSYFLQSLWLVLITTPSLRTPALNYLSRQMPKIASKEDVAVMLGDDVGLM</sequence>
<keyword evidence="6" id="KW-1185">Reference proteome</keyword>
<dbReference type="Proteomes" id="UP000789342">
    <property type="component" value="Unassembled WGS sequence"/>
</dbReference>
<gene>
    <name evidence="5" type="ORF">AMORRO_LOCUS15770</name>
</gene>
<dbReference type="GO" id="GO:0005768">
    <property type="term" value="C:endosome"/>
    <property type="evidence" value="ECO:0007669"/>
    <property type="project" value="TreeGrafter"/>
</dbReference>